<gene>
    <name evidence="2" type="ORF">LPH55_11685</name>
</gene>
<sequence>MMQRVGVGGPMPYMLTVAICFMRGSIFAALIAKLPLPQNTEQTNTMTVDI</sequence>
<keyword evidence="1" id="KW-0472">Membrane</keyword>
<organism evidence="2 3">
    <name type="scientific">Xylella taiwanensis</name>
    <dbReference type="NCBI Taxonomy" id="1444770"/>
    <lineage>
        <taxon>Bacteria</taxon>
        <taxon>Pseudomonadati</taxon>
        <taxon>Pseudomonadota</taxon>
        <taxon>Gammaproteobacteria</taxon>
        <taxon>Lysobacterales</taxon>
        <taxon>Lysobacteraceae</taxon>
        <taxon>Xylella</taxon>
    </lineage>
</organism>
<dbReference type="RefSeq" id="WP_201745808.1">
    <property type="nucleotide sequence ID" value="NZ_CP053627.1"/>
</dbReference>
<evidence type="ECO:0000313" key="3">
    <source>
        <dbReference type="Proteomes" id="UP001430701"/>
    </source>
</evidence>
<comment type="caution">
    <text evidence="2">The sequence shown here is derived from an EMBL/GenBank/DDBJ whole genome shotgun (WGS) entry which is preliminary data.</text>
</comment>
<dbReference type="Proteomes" id="UP001430701">
    <property type="component" value="Unassembled WGS sequence"/>
</dbReference>
<name>A0ABS8TVI8_9GAMM</name>
<evidence type="ECO:0000256" key="1">
    <source>
        <dbReference type="SAM" id="Phobius"/>
    </source>
</evidence>
<proteinExistence type="predicted"/>
<accession>A0ABS8TVI8</accession>
<keyword evidence="1" id="KW-1133">Transmembrane helix</keyword>
<protein>
    <submittedName>
        <fullName evidence="2">Uncharacterized protein</fullName>
    </submittedName>
</protein>
<reference evidence="2" key="1">
    <citation type="submission" date="2021-11" db="EMBL/GenBank/DDBJ databases">
        <title>Genome sequence of Xylella taiwanensis PLS432.</title>
        <authorList>
            <person name="Weng L.-W."/>
            <person name="Su C.-C."/>
            <person name="Tsai C.-W."/>
            <person name="Kuo C.-H."/>
        </authorList>
    </citation>
    <scope>NUCLEOTIDE SEQUENCE</scope>
    <source>
        <strain evidence="2">PLS432</strain>
    </source>
</reference>
<feature type="transmembrane region" description="Helical" evidence="1">
    <location>
        <begin position="12"/>
        <end position="32"/>
    </location>
</feature>
<dbReference type="GeneID" id="68902013"/>
<keyword evidence="1" id="KW-0812">Transmembrane</keyword>
<dbReference type="EMBL" id="JAJPPU010000004">
    <property type="protein sequence ID" value="MCD8474097.1"/>
    <property type="molecule type" value="Genomic_DNA"/>
</dbReference>
<keyword evidence="3" id="KW-1185">Reference proteome</keyword>
<evidence type="ECO:0000313" key="2">
    <source>
        <dbReference type="EMBL" id="MCD8474097.1"/>
    </source>
</evidence>